<dbReference type="Proteomes" id="UP000277580">
    <property type="component" value="Unassembled WGS sequence"/>
</dbReference>
<organism evidence="3 4">
    <name type="scientific">Morchella conica CCBAS932</name>
    <dbReference type="NCBI Taxonomy" id="1392247"/>
    <lineage>
        <taxon>Eukaryota</taxon>
        <taxon>Fungi</taxon>
        <taxon>Dikarya</taxon>
        <taxon>Ascomycota</taxon>
        <taxon>Pezizomycotina</taxon>
        <taxon>Pezizomycetes</taxon>
        <taxon>Pezizales</taxon>
        <taxon>Morchellaceae</taxon>
        <taxon>Morchella</taxon>
    </lineage>
</organism>
<dbReference type="Gene3D" id="3.40.50.300">
    <property type="entry name" value="P-loop containing nucleotide triphosphate hydrolases"/>
    <property type="match status" value="1"/>
</dbReference>
<keyword evidence="4" id="KW-1185">Reference proteome</keyword>
<evidence type="ECO:0000259" key="2">
    <source>
        <dbReference type="Pfam" id="PF24883"/>
    </source>
</evidence>
<keyword evidence="1" id="KW-0677">Repeat</keyword>
<dbReference type="STRING" id="1392247.A0A3N4K7D6"/>
<dbReference type="InterPro" id="IPR027417">
    <property type="entry name" value="P-loop_NTPase"/>
</dbReference>
<dbReference type="PANTHER" id="PTHR10039:SF5">
    <property type="entry name" value="NACHT DOMAIN-CONTAINING PROTEIN"/>
    <property type="match status" value="1"/>
</dbReference>
<dbReference type="AlphaFoldDB" id="A0A3N4K7D6"/>
<accession>A0A3N4K7D6</accession>
<dbReference type="InterPro" id="IPR056884">
    <property type="entry name" value="NPHP3-like_N"/>
</dbReference>
<gene>
    <name evidence="3" type="ORF">P167DRAFT_155707</name>
</gene>
<dbReference type="OrthoDB" id="1658288at2759"/>
<evidence type="ECO:0000313" key="4">
    <source>
        <dbReference type="Proteomes" id="UP000277580"/>
    </source>
</evidence>
<evidence type="ECO:0000313" key="3">
    <source>
        <dbReference type="EMBL" id="RPB06456.1"/>
    </source>
</evidence>
<evidence type="ECO:0000256" key="1">
    <source>
        <dbReference type="ARBA" id="ARBA00022737"/>
    </source>
</evidence>
<reference evidence="3 4" key="1">
    <citation type="journal article" date="2018" name="Nat. Ecol. Evol.">
        <title>Pezizomycetes genomes reveal the molecular basis of ectomycorrhizal truffle lifestyle.</title>
        <authorList>
            <person name="Murat C."/>
            <person name="Payen T."/>
            <person name="Noel B."/>
            <person name="Kuo A."/>
            <person name="Morin E."/>
            <person name="Chen J."/>
            <person name="Kohler A."/>
            <person name="Krizsan K."/>
            <person name="Balestrini R."/>
            <person name="Da Silva C."/>
            <person name="Montanini B."/>
            <person name="Hainaut M."/>
            <person name="Levati E."/>
            <person name="Barry K.W."/>
            <person name="Belfiori B."/>
            <person name="Cichocki N."/>
            <person name="Clum A."/>
            <person name="Dockter R.B."/>
            <person name="Fauchery L."/>
            <person name="Guy J."/>
            <person name="Iotti M."/>
            <person name="Le Tacon F."/>
            <person name="Lindquist E.A."/>
            <person name="Lipzen A."/>
            <person name="Malagnac F."/>
            <person name="Mello A."/>
            <person name="Molinier V."/>
            <person name="Miyauchi S."/>
            <person name="Poulain J."/>
            <person name="Riccioni C."/>
            <person name="Rubini A."/>
            <person name="Sitrit Y."/>
            <person name="Splivallo R."/>
            <person name="Traeger S."/>
            <person name="Wang M."/>
            <person name="Zifcakova L."/>
            <person name="Wipf D."/>
            <person name="Zambonelli A."/>
            <person name="Paolocci F."/>
            <person name="Nowrousian M."/>
            <person name="Ottonello S."/>
            <person name="Baldrian P."/>
            <person name="Spatafora J.W."/>
            <person name="Henrissat B."/>
            <person name="Nagy L.G."/>
            <person name="Aury J.M."/>
            <person name="Wincker P."/>
            <person name="Grigoriev I.V."/>
            <person name="Bonfante P."/>
            <person name="Martin F.M."/>
        </authorList>
    </citation>
    <scope>NUCLEOTIDE SEQUENCE [LARGE SCALE GENOMIC DNA]</scope>
    <source>
        <strain evidence="3 4">CCBAS932</strain>
    </source>
</reference>
<dbReference type="SUPFAM" id="SSF52540">
    <property type="entry name" value="P-loop containing nucleoside triphosphate hydrolases"/>
    <property type="match status" value="1"/>
</dbReference>
<feature type="domain" description="Nephrocystin 3-like N-terminal" evidence="2">
    <location>
        <begin position="192"/>
        <end position="370"/>
    </location>
</feature>
<protein>
    <recommendedName>
        <fullName evidence="2">Nephrocystin 3-like N-terminal domain-containing protein</fullName>
    </recommendedName>
</protein>
<sequence>MNTVIDSANAEVVWTLFREAVDTCSQEEQDLIWTQFLGGLLQSMTDDSLLVLKSIPNLGPQDVLNASSPSRLWPALGAALSTISGYPGETGNQPGKRFKNLGIILDIGKLPKRAFQELIRNLVPFRPNVQKPFDMVRTLVVREYADNDFYLEKSVEFLILYSEYAKYRQDCLRSLAFQNTRYEKISPHQKHTFNWLWETEEYRPWNTCARADPGFLLVEGKPGSGKSTLMRYIRENINPVVKDAIISSFFYSARDGAAERSHLNMLKALLHSVLEADETFFIHFQQIYHKRTNQGHLPMDWRIDELRRIMEDVYTKHPFPSTIYCVIDALDESENTGNNRIEIIEHFKNVLKAVQNNQTGPLVKVFLGSRPINELQYKPSGGMNRISLQDYTKTDIRKYTNARLKGNVFEECGISLRKVFEDYILATADGVFLWVRLVIAELEQKVRNGSSPSNLLELLKSLPKDLESFFEHIFQEIKKGRDAHELINGGRIFGFCLLSHRAIELGELRDALALFNNKTRCDPDHTRWE</sequence>
<proteinExistence type="predicted"/>
<name>A0A3N4K7D6_9PEZI</name>
<dbReference type="Pfam" id="PF24883">
    <property type="entry name" value="NPHP3_N"/>
    <property type="match status" value="1"/>
</dbReference>
<dbReference type="InParanoid" id="A0A3N4K7D6"/>
<dbReference type="EMBL" id="ML119339">
    <property type="protein sequence ID" value="RPB06456.1"/>
    <property type="molecule type" value="Genomic_DNA"/>
</dbReference>
<dbReference type="PANTHER" id="PTHR10039">
    <property type="entry name" value="AMELOGENIN"/>
    <property type="match status" value="1"/>
</dbReference>